<reference evidence="1 2" key="1">
    <citation type="submission" date="2016-07" db="EMBL/GenBank/DDBJ databases">
        <title>Multiple horizontal gene transfer events from other fungi enriched the ability of initially mycotrophic Trichoderma (Ascomycota) to feed on dead plant biomass.</title>
        <authorList>
            <consortium name="DOE Joint Genome Institute"/>
            <person name="Aerts A."/>
            <person name="Atanasova L."/>
            <person name="Chenthamara K."/>
            <person name="Zhang J."/>
            <person name="Grujic M."/>
            <person name="Henrissat B."/>
            <person name="Kuo A."/>
            <person name="Salamov A."/>
            <person name="Lipzen A."/>
            <person name="Labutti K."/>
            <person name="Barry K."/>
            <person name="Miao Y."/>
            <person name="Rahimi M.J."/>
            <person name="Shen Q."/>
            <person name="Grigoriev I.V."/>
            <person name="Kubicek C.P."/>
            <person name="Druzhinina I.S."/>
        </authorList>
    </citation>
    <scope>NUCLEOTIDE SEQUENCE [LARGE SCALE GENOMIC DNA]</scope>
    <source>
        <strain evidence="1 2">CBS 433.97</strain>
    </source>
</reference>
<dbReference type="EMBL" id="KZ679262">
    <property type="protein sequence ID" value="PTB40725.1"/>
    <property type="molecule type" value="Genomic_DNA"/>
</dbReference>
<sequence length="303" mass="35016">MNHEPKLRSVSWDDESLTICSSNAESVDSNQDYDDSLSDVYFSYDETGVENMTPFEFGCYSRRMWYIDKVNILLRDICFSEAIVDRLPETKINSMDQSFESLYKPFHRDRQAIKWLPGQPNKALRWRVMGQIWRLLREHIFDQLTITDKDPEFDPVLTVMRNIVAEKIKQFVEPFKASDTAAKKDLDSKIDDVVRVAKLLFRLLHYDSAYYSFYDIKDQSHGESLLLYSRLINAAQKVDICGATHRDASSDLVCITASAGLMRHVENDTFLEKKAWVVLYRGENRDSTSSGSLTQYLQAQASP</sequence>
<name>A0A2T3Z7G8_TRIA4</name>
<protein>
    <submittedName>
        <fullName evidence="1">Uncharacterized protein</fullName>
    </submittedName>
</protein>
<proteinExistence type="predicted"/>
<dbReference type="AlphaFoldDB" id="A0A2T3Z7G8"/>
<dbReference type="Proteomes" id="UP000240493">
    <property type="component" value="Unassembled WGS sequence"/>
</dbReference>
<keyword evidence="2" id="KW-1185">Reference proteome</keyword>
<accession>A0A2T3Z7G8</accession>
<evidence type="ECO:0000313" key="1">
    <source>
        <dbReference type="EMBL" id="PTB40725.1"/>
    </source>
</evidence>
<gene>
    <name evidence="1" type="ORF">M441DRAFT_411053</name>
</gene>
<organism evidence="1 2">
    <name type="scientific">Trichoderma asperellum (strain ATCC 204424 / CBS 433.97 / NBRC 101777)</name>
    <dbReference type="NCBI Taxonomy" id="1042311"/>
    <lineage>
        <taxon>Eukaryota</taxon>
        <taxon>Fungi</taxon>
        <taxon>Dikarya</taxon>
        <taxon>Ascomycota</taxon>
        <taxon>Pezizomycotina</taxon>
        <taxon>Sordariomycetes</taxon>
        <taxon>Hypocreomycetidae</taxon>
        <taxon>Hypocreales</taxon>
        <taxon>Hypocreaceae</taxon>
        <taxon>Trichoderma</taxon>
    </lineage>
</organism>
<dbReference type="OrthoDB" id="4881177at2759"/>
<evidence type="ECO:0000313" key="2">
    <source>
        <dbReference type="Proteomes" id="UP000240493"/>
    </source>
</evidence>